<sequence length="161" mass="18998">MSNIIFFEGKNIQQNNKDLNIKSESTRSKKIIVLGSFLVAFTSTCLSPININTTHEEKYVMSFKQQDNNYLKIDAHINSHNSYNLIDSISEDKKNVKMNVYNLKSKNESIELNRFKRQEFNYIEDTVEFDDYIDFKPRKKECINLKVDNGVRRTFNYDMEA</sequence>
<dbReference type="AlphaFoldDB" id="A0AAE8FQM5"/>
<organism evidence="1 2">
    <name type="scientific">Clostridium perfringens</name>
    <dbReference type="NCBI Taxonomy" id="1502"/>
    <lineage>
        <taxon>Bacteria</taxon>
        <taxon>Bacillati</taxon>
        <taxon>Bacillota</taxon>
        <taxon>Clostridia</taxon>
        <taxon>Eubacteriales</taxon>
        <taxon>Clostridiaceae</taxon>
        <taxon>Clostridium</taxon>
    </lineage>
</organism>
<evidence type="ECO:0000313" key="2">
    <source>
        <dbReference type="Proteomes" id="UP000273641"/>
    </source>
</evidence>
<reference evidence="1 2" key="1">
    <citation type="submission" date="2018-11" db="EMBL/GenBank/DDBJ databases">
        <title>Draft genome sequences of potential pathogenic Clostridium perfringens from environmental surface water in the North West Province, South Africa.</title>
        <authorList>
            <person name="Fourie J.C.J."/>
            <person name="Sanko T.J."/>
            <person name="Bezuidenhout C."/>
            <person name="Mienie C."/>
            <person name="Adeleke R."/>
        </authorList>
    </citation>
    <scope>NUCLEOTIDE SEQUENCE [LARGE SCALE GENOMIC DNA]</scope>
    <source>
        <strain evidence="1 2">SC4-C13</strain>
    </source>
</reference>
<dbReference type="RefSeq" id="WP_124229398.1">
    <property type="nucleotide sequence ID" value="NZ_CATNZC010000013.1"/>
</dbReference>
<protein>
    <submittedName>
        <fullName evidence="1">Uncharacterized protein</fullName>
    </submittedName>
</protein>
<dbReference type="EMBL" id="RQNR01000029">
    <property type="protein sequence ID" value="RQN22531.1"/>
    <property type="molecule type" value="Genomic_DNA"/>
</dbReference>
<evidence type="ECO:0000313" key="1">
    <source>
        <dbReference type="EMBL" id="RQN22531.1"/>
    </source>
</evidence>
<dbReference type="Proteomes" id="UP000273641">
    <property type="component" value="Unassembled WGS sequence"/>
</dbReference>
<gene>
    <name evidence="1" type="ORF">EHZ11_15500</name>
</gene>
<comment type="caution">
    <text evidence="1">The sequence shown here is derived from an EMBL/GenBank/DDBJ whole genome shotgun (WGS) entry which is preliminary data.</text>
</comment>
<accession>A0AAE8FQM5</accession>
<name>A0AAE8FQM5_CLOPF</name>
<proteinExistence type="predicted"/>